<dbReference type="PROSITE" id="PS50110">
    <property type="entry name" value="RESPONSE_REGULATORY"/>
    <property type="match status" value="2"/>
</dbReference>
<dbReference type="CDD" id="cd00156">
    <property type="entry name" value="REC"/>
    <property type="match status" value="1"/>
</dbReference>
<dbReference type="InterPro" id="IPR011006">
    <property type="entry name" value="CheY-like_superfamily"/>
</dbReference>
<dbReference type="SUPFAM" id="SSF52172">
    <property type="entry name" value="CheY-like"/>
    <property type="match status" value="2"/>
</dbReference>
<protein>
    <submittedName>
        <fullName evidence="3">Response regulator</fullName>
    </submittedName>
</protein>
<keyword evidence="1" id="KW-0597">Phosphoprotein</keyword>
<organism evidence="3 4">
    <name type="scientific">Balneatrix alpica</name>
    <dbReference type="NCBI Taxonomy" id="75684"/>
    <lineage>
        <taxon>Bacteria</taxon>
        <taxon>Pseudomonadati</taxon>
        <taxon>Pseudomonadota</taxon>
        <taxon>Gammaproteobacteria</taxon>
        <taxon>Oceanospirillales</taxon>
        <taxon>Balneatrichaceae</taxon>
        <taxon>Balneatrix</taxon>
    </lineage>
</organism>
<accession>A0ABV5Z6P7</accession>
<sequence length="268" mass="29789">MTHAHPQDISHLAILLVEPSAMQRRLIEDALISAGCTQVESVADLPEAIVSIERYHPDLIISALYLPSGTGTELIYELRGHDELAGVAFMLISSEQKLEHLDPVRQAGAVAILPKPFKIEDLRRALLATLDYYQNDELELDHYDIADLRLLVVDDSHTARKHICRILNKMGVTSIIEAENGAEALALLEEQSVDLVVTDYNMPVMDGEELISGIRQHPLHAHIPIMMVTSEHSEARLSAVRQAGVDAICDKPFEVNEVKRMLRAMLNA</sequence>
<gene>
    <name evidence="3" type="ORF">ACFFLH_00680</name>
</gene>
<keyword evidence="4" id="KW-1185">Reference proteome</keyword>
<dbReference type="Pfam" id="PF00072">
    <property type="entry name" value="Response_reg"/>
    <property type="match status" value="2"/>
</dbReference>
<dbReference type="EMBL" id="JBHLZN010000001">
    <property type="protein sequence ID" value="MFB9884927.1"/>
    <property type="molecule type" value="Genomic_DNA"/>
</dbReference>
<dbReference type="InterPro" id="IPR001789">
    <property type="entry name" value="Sig_transdc_resp-reg_receiver"/>
</dbReference>
<proteinExistence type="predicted"/>
<feature type="modified residue" description="4-aspartylphosphate" evidence="1">
    <location>
        <position position="199"/>
    </location>
</feature>
<evidence type="ECO:0000259" key="2">
    <source>
        <dbReference type="PROSITE" id="PS50110"/>
    </source>
</evidence>
<feature type="domain" description="Response regulatory" evidence="2">
    <location>
        <begin position="149"/>
        <end position="266"/>
    </location>
</feature>
<evidence type="ECO:0000313" key="3">
    <source>
        <dbReference type="EMBL" id="MFB9884927.1"/>
    </source>
</evidence>
<dbReference type="InterPro" id="IPR052048">
    <property type="entry name" value="ST_Response_Regulator"/>
</dbReference>
<dbReference type="Gene3D" id="3.40.50.2300">
    <property type="match status" value="2"/>
</dbReference>
<dbReference type="RefSeq" id="WP_027313440.1">
    <property type="nucleotide sequence ID" value="NZ_JBHLZN010000001.1"/>
</dbReference>
<evidence type="ECO:0000256" key="1">
    <source>
        <dbReference type="PROSITE-ProRule" id="PRU00169"/>
    </source>
</evidence>
<dbReference type="PANTHER" id="PTHR43228">
    <property type="entry name" value="TWO-COMPONENT RESPONSE REGULATOR"/>
    <property type="match status" value="1"/>
</dbReference>
<dbReference type="SMART" id="SM00448">
    <property type="entry name" value="REC"/>
    <property type="match status" value="2"/>
</dbReference>
<name>A0ABV5Z6P7_9GAMM</name>
<dbReference type="PANTHER" id="PTHR43228:SF1">
    <property type="entry name" value="TWO-COMPONENT RESPONSE REGULATOR ARR22"/>
    <property type="match status" value="1"/>
</dbReference>
<feature type="domain" description="Response regulatory" evidence="2">
    <location>
        <begin position="13"/>
        <end position="130"/>
    </location>
</feature>
<comment type="caution">
    <text evidence="1">Lacks conserved residue(s) required for the propagation of feature annotation.</text>
</comment>
<reference evidence="3 4" key="1">
    <citation type="submission" date="2024-09" db="EMBL/GenBank/DDBJ databases">
        <authorList>
            <person name="Sun Q."/>
            <person name="Mori K."/>
        </authorList>
    </citation>
    <scope>NUCLEOTIDE SEQUENCE [LARGE SCALE GENOMIC DNA]</scope>
    <source>
        <strain evidence="3 4">ATCC 51285</strain>
    </source>
</reference>
<comment type="caution">
    <text evidence="3">The sequence shown here is derived from an EMBL/GenBank/DDBJ whole genome shotgun (WGS) entry which is preliminary data.</text>
</comment>
<evidence type="ECO:0000313" key="4">
    <source>
        <dbReference type="Proteomes" id="UP001589628"/>
    </source>
</evidence>
<dbReference type="Proteomes" id="UP001589628">
    <property type="component" value="Unassembled WGS sequence"/>
</dbReference>